<evidence type="ECO:0000313" key="1">
    <source>
        <dbReference type="EMBL" id="SFM83156.1"/>
    </source>
</evidence>
<dbReference type="AlphaFoldDB" id="A0A1I4U278"/>
<dbReference type="Proteomes" id="UP000199561">
    <property type="component" value="Unassembled WGS sequence"/>
</dbReference>
<evidence type="ECO:0000313" key="2">
    <source>
        <dbReference type="Proteomes" id="UP000199561"/>
    </source>
</evidence>
<accession>A0A1I4U278</accession>
<sequence length="30" mass="3495">MRVVQNIQMKLGEIDVSQIKFDLTDLPCPY</sequence>
<protein>
    <submittedName>
        <fullName evidence="1">Uncharacterized protein</fullName>
    </submittedName>
</protein>
<proteinExistence type="predicted"/>
<keyword evidence="2" id="KW-1185">Reference proteome</keyword>
<dbReference type="EMBL" id="FOUF01000038">
    <property type="protein sequence ID" value="SFM83156.1"/>
    <property type="molecule type" value="Genomic_DNA"/>
</dbReference>
<name>A0A1I4U278_9PROT</name>
<organism evidence="1 2">
    <name type="scientific">Nitrosomonas nitrosa</name>
    <dbReference type="NCBI Taxonomy" id="52442"/>
    <lineage>
        <taxon>Bacteria</taxon>
        <taxon>Pseudomonadati</taxon>
        <taxon>Pseudomonadota</taxon>
        <taxon>Betaproteobacteria</taxon>
        <taxon>Nitrosomonadales</taxon>
        <taxon>Nitrosomonadaceae</taxon>
        <taxon>Nitrosomonas</taxon>
    </lineage>
</organism>
<gene>
    <name evidence="1" type="ORF">SAMN05421880_1381</name>
</gene>
<reference evidence="1 2" key="1">
    <citation type="submission" date="2016-10" db="EMBL/GenBank/DDBJ databases">
        <authorList>
            <person name="de Groot N.N."/>
        </authorList>
    </citation>
    <scope>NUCLEOTIDE SEQUENCE [LARGE SCALE GENOMIC DNA]</scope>
    <source>
        <strain evidence="1 2">Nm146</strain>
    </source>
</reference>